<name>A0ABP7KEY1_9MICO</name>
<accession>A0ABP7KEY1</accession>
<dbReference type="InterPro" id="IPR017850">
    <property type="entry name" value="Alkaline_phosphatase_core_sf"/>
</dbReference>
<organism evidence="9 10">
    <name type="scientific">Leifsonia kafniensis</name>
    <dbReference type="NCBI Taxonomy" id="475957"/>
    <lineage>
        <taxon>Bacteria</taxon>
        <taxon>Bacillati</taxon>
        <taxon>Actinomycetota</taxon>
        <taxon>Actinomycetes</taxon>
        <taxon>Micrococcales</taxon>
        <taxon>Microbacteriaceae</taxon>
        <taxon>Leifsonia</taxon>
    </lineage>
</organism>
<keyword evidence="4" id="KW-0964">Secreted</keyword>
<proteinExistence type="inferred from homology"/>
<dbReference type="PANTHER" id="PTHR31956:SF1">
    <property type="entry name" value="NON-SPECIFIC PHOSPHOLIPASE C1"/>
    <property type="match status" value="1"/>
</dbReference>
<keyword evidence="6" id="KW-0843">Virulence</keyword>
<dbReference type="PANTHER" id="PTHR31956">
    <property type="entry name" value="NON-SPECIFIC PHOSPHOLIPASE C4-RELATED"/>
    <property type="match status" value="1"/>
</dbReference>
<evidence type="ECO:0000256" key="7">
    <source>
        <dbReference type="ARBA" id="ARBA00048421"/>
    </source>
</evidence>
<comment type="subcellular location">
    <subcellularLocation>
        <location evidence="1">Secreted</location>
        <location evidence="1">Cell wall</location>
    </subcellularLocation>
</comment>
<evidence type="ECO:0000313" key="10">
    <source>
        <dbReference type="Proteomes" id="UP001501803"/>
    </source>
</evidence>
<dbReference type="InterPro" id="IPR006311">
    <property type="entry name" value="TAT_signal"/>
</dbReference>
<evidence type="ECO:0000256" key="1">
    <source>
        <dbReference type="ARBA" id="ARBA00004191"/>
    </source>
</evidence>
<dbReference type="EC" id="3.1.4.3" evidence="3"/>
<gene>
    <name evidence="9" type="ORF">GCM10022381_15700</name>
</gene>
<feature type="region of interest" description="Disordered" evidence="8">
    <location>
        <begin position="1"/>
        <end position="22"/>
    </location>
</feature>
<dbReference type="Proteomes" id="UP001501803">
    <property type="component" value="Unassembled WGS sequence"/>
</dbReference>
<keyword evidence="4" id="KW-0134">Cell wall</keyword>
<evidence type="ECO:0000256" key="6">
    <source>
        <dbReference type="ARBA" id="ARBA00023026"/>
    </source>
</evidence>
<sequence>MTSRDQPAADKPATADVGTTQSSRRSFLKGAGIAAAGFAVGGATGGVAGAMIGAASVRDDPEIAAPLDPRHEPGFDHVVVLMFENRSFDNLLGWLYTPDTVPAGQKFDGLAMGNYQNTAPDGTVIDAHVYTGSTDSIMSQPNPDPGEEYPHVNTQLFDVVDPASNADLAAGSWKAPYNAPAAGQTPKNSGFVRDYDINFRRLNKGKAPTKEQLAVAMGGFSPQMLPVTSTLARNFTVFDSWFCAVPSQTFCNRSFFHASTSHGYVTNRGDGGYQKWLDAAPAPTIFNRLEDAGLSWRVYYDEAQLISFTGMIHAPVLEKYWKTNFRTMEQYYADVKSGNLPAYAFIEPRMTFNHNDMHPPIGRLEESDVDGIDIFNGALSDVRAGEALLHDVYSSIRASASAKGSNANNTLFLVTFDEHGGTFDHVRPPRAVPPTDTAEPGEMGFTFDRLGLRVPAIAISAYTKAGTVINDEMHHASVTRTLSRLHGLAPLTDRDAGANDLFSLVNLTKPRPASDWPDTHPQYTPPNPEAVPKPNEKARDRPLSSPATGLLGLLVARYGAPGTKVPKTYGEAFDALAEHGQGLFGTLD</sequence>
<evidence type="ECO:0000256" key="5">
    <source>
        <dbReference type="ARBA" id="ARBA00022801"/>
    </source>
</evidence>
<dbReference type="RefSeq" id="WP_345064298.1">
    <property type="nucleotide sequence ID" value="NZ_BAABCN010000002.1"/>
</dbReference>
<keyword evidence="10" id="KW-1185">Reference proteome</keyword>
<keyword evidence="5" id="KW-0378">Hydrolase</keyword>
<comment type="similarity">
    <text evidence="2">Belongs to the bacterial phospholipase C family.</text>
</comment>
<protein>
    <recommendedName>
        <fullName evidence="3">phospholipase C</fullName>
        <ecNumber evidence="3">3.1.4.3</ecNumber>
    </recommendedName>
</protein>
<dbReference type="EMBL" id="BAABCN010000002">
    <property type="protein sequence ID" value="GAA3873607.1"/>
    <property type="molecule type" value="Genomic_DNA"/>
</dbReference>
<dbReference type="SUPFAM" id="SSF53649">
    <property type="entry name" value="Alkaline phosphatase-like"/>
    <property type="match status" value="1"/>
</dbReference>
<reference evidence="10" key="1">
    <citation type="journal article" date="2019" name="Int. J. Syst. Evol. Microbiol.">
        <title>The Global Catalogue of Microorganisms (GCM) 10K type strain sequencing project: providing services to taxonomists for standard genome sequencing and annotation.</title>
        <authorList>
            <consortium name="The Broad Institute Genomics Platform"/>
            <consortium name="The Broad Institute Genome Sequencing Center for Infectious Disease"/>
            <person name="Wu L."/>
            <person name="Ma J."/>
        </authorList>
    </citation>
    <scope>NUCLEOTIDE SEQUENCE [LARGE SCALE GENOMIC DNA]</scope>
    <source>
        <strain evidence="10">JCM 17021</strain>
    </source>
</reference>
<dbReference type="PROSITE" id="PS51318">
    <property type="entry name" value="TAT"/>
    <property type="match status" value="1"/>
</dbReference>
<feature type="region of interest" description="Disordered" evidence="8">
    <location>
        <begin position="510"/>
        <end position="545"/>
    </location>
</feature>
<evidence type="ECO:0000256" key="8">
    <source>
        <dbReference type="SAM" id="MobiDB-lite"/>
    </source>
</evidence>
<comment type="catalytic activity">
    <reaction evidence="7">
        <text>a 1,2-diacyl-sn-glycero-3-phosphocholine + H2O = phosphocholine + a 1,2-diacyl-sn-glycerol + H(+)</text>
        <dbReference type="Rhea" id="RHEA:10604"/>
        <dbReference type="ChEBI" id="CHEBI:15377"/>
        <dbReference type="ChEBI" id="CHEBI:15378"/>
        <dbReference type="ChEBI" id="CHEBI:17815"/>
        <dbReference type="ChEBI" id="CHEBI:57643"/>
        <dbReference type="ChEBI" id="CHEBI:295975"/>
        <dbReference type="EC" id="3.1.4.3"/>
    </reaction>
    <physiologicalReaction direction="left-to-right" evidence="7">
        <dbReference type="Rhea" id="RHEA:10605"/>
    </physiologicalReaction>
</comment>
<evidence type="ECO:0000256" key="2">
    <source>
        <dbReference type="ARBA" id="ARBA00009717"/>
    </source>
</evidence>
<comment type="caution">
    <text evidence="9">The sequence shown here is derived from an EMBL/GenBank/DDBJ whole genome shotgun (WGS) entry which is preliminary data.</text>
</comment>
<evidence type="ECO:0000313" key="9">
    <source>
        <dbReference type="EMBL" id="GAA3873607.1"/>
    </source>
</evidence>
<evidence type="ECO:0000256" key="4">
    <source>
        <dbReference type="ARBA" id="ARBA00022512"/>
    </source>
</evidence>
<dbReference type="Pfam" id="PF04185">
    <property type="entry name" value="Phosphoesterase"/>
    <property type="match status" value="2"/>
</dbReference>
<evidence type="ECO:0000256" key="3">
    <source>
        <dbReference type="ARBA" id="ARBA00012018"/>
    </source>
</evidence>
<dbReference type="Gene3D" id="3.40.720.10">
    <property type="entry name" value="Alkaline Phosphatase, subunit A"/>
    <property type="match status" value="2"/>
</dbReference>
<dbReference type="InterPro" id="IPR007312">
    <property type="entry name" value="Phosphoesterase"/>
</dbReference>